<keyword evidence="3" id="KW-1185">Reference proteome</keyword>
<evidence type="ECO:0000256" key="1">
    <source>
        <dbReference type="SAM" id="MobiDB-lite"/>
    </source>
</evidence>
<feature type="region of interest" description="Disordered" evidence="1">
    <location>
        <begin position="1"/>
        <end position="42"/>
    </location>
</feature>
<reference evidence="2" key="1">
    <citation type="submission" date="2022-01" db="EMBL/GenBank/DDBJ databases">
        <authorList>
            <person name="Braso-Vives M."/>
        </authorList>
    </citation>
    <scope>NUCLEOTIDE SEQUENCE</scope>
</reference>
<sequence>MDQDPTSQPLAESSRLSDDLEADVDDSHDLNEPASPGVESSAILNDFSYGTVSSVEDVQKTSLSHPADGTIEDNADESDAPDTPVIFTVIEGATKKGRGMLVSSHGYSHTVKQGNGQTTHLRCTKRNGSVDCRAIVTQKGELYQPGFHSHCHPPELAASLQARVSV</sequence>
<feature type="compositionally biased region" description="Polar residues" evidence="1">
    <location>
        <begin position="1"/>
        <end position="11"/>
    </location>
</feature>
<feature type="compositionally biased region" description="Acidic residues" evidence="1">
    <location>
        <begin position="70"/>
        <end position="80"/>
    </location>
</feature>
<dbReference type="EMBL" id="OV696686">
    <property type="protein sequence ID" value="CAH1233372.1"/>
    <property type="molecule type" value="Genomic_DNA"/>
</dbReference>
<protein>
    <submittedName>
        <fullName evidence="2">Hypp705 protein</fullName>
    </submittedName>
</protein>
<accession>A0A8J9VNH5</accession>
<dbReference type="PANTHER" id="PTHR20956:SF12">
    <property type="entry name" value="FLYWCH-TYPE DOMAIN-CONTAINING PROTEIN"/>
    <property type="match status" value="1"/>
</dbReference>
<evidence type="ECO:0000313" key="2">
    <source>
        <dbReference type="EMBL" id="CAH1233372.1"/>
    </source>
</evidence>
<evidence type="ECO:0000313" key="3">
    <source>
        <dbReference type="Proteomes" id="UP000838412"/>
    </source>
</evidence>
<proteinExistence type="predicted"/>
<feature type="region of interest" description="Disordered" evidence="1">
    <location>
        <begin position="57"/>
        <end position="82"/>
    </location>
</feature>
<organism evidence="2 3">
    <name type="scientific">Branchiostoma lanceolatum</name>
    <name type="common">Common lancelet</name>
    <name type="synonym">Amphioxus lanceolatum</name>
    <dbReference type="NCBI Taxonomy" id="7740"/>
    <lineage>
        <taxon>Eukaryota</taxon>
        <taxon>Metazoa</taxon>
        <taxon>Chordata</taxon>
        <taxon>Cephalochordata</taxon>
        <taxon>Leptocardii</taxon>
        <taxon>Amphioxiformes</taxon>
        <taxon>Branchiostomatidae</taxon>
        <taxon>Branchiostoma</taxon>
    </lineage>
</organism>
<gene>
    <name evidence="2" type="primary">Hypp705</name>
    <name evidence="2" type="ORF">BLAG_LOCUS2148</name>
</gene>
<dbReference type="AlphaFoldDB" id="A0A8J9VNH5"/>
<dbReference type="Gene3D" id="2.20.25.240">
    <property type="match status" value="1"/>
</dbReference>
<dbReference type="Proteomes" id="UP000838412">
    <property type="component" value="Chromosome 1"/>
</dbReference>
<dbReference type="OrthoDB" id="10071823at2759"/>
<dbReference type="PANTHER" id="PTHR20956">
    <property type="entry name" value="HEH2P"/>
    <property type="match status" value="1"/>
</dbReference>
<name>A0A8J9VNH5_BRALA</name>